<dbReference type="Proteomes" id="UP000009220">
    <property type="component" value="Chromosome"/>
</dbReference>
<dbReference type="PANTHER" id="PTHR34989">
    <property type="entry name" value="PROTEIN HDED"/>
    <property type="match status" value="1"/>
</dbReference>
<feature type="transmembrane region" description="Helical" evidence="1">
    <location>
        <begin position="20"/>
        <end position="40"/>
    </location>
</feature>
<evidence type="ECO:0008006" key="4">
    <source>
        <dbReference type="Google" id="ProtNLM"/>
    </source>
</evidence>
<dbReference type="AlphaFoldDB" id="G0JL09"/>
<keyword evidence="1" id="KW-0812">Transmembrane</keyword>
<dbReference type="Pfam" id="PF03729">
    <property type="entry name" value="DUF308"/>
    <property type="match status" value="2"/>
</dbReference>
<dbReference type="STRING" id="743299.Acife_1883"/>
<feature type="transmembrane region" description="Helical" evidence="1">
    <location>
        <begin position="157"/>
        <end position="177"/>
    </location>
</feature>
<dbReference type="GO" id="GO:0005886">
    <property type="term" value="C:plasma membrane"/>
    <property type="evidence" value="ECO:0007669"/>
    <property type="project" value="TreeGrafter"/>
</dbReference>
<dbReference type="KEGG" id="afi:Acife_1883"/>
<sequence>MINTTPPDIATIIKAEQRFLGKFTLVAAIILIVVGFFGVMSPVIMSAVTVGILAAILIIGGLTWVVHSYQLHTHGLADWLRPILLLATGAVLVALPAAGIASIGLLFALYFTIDAYRNFTRPKALGGLGRRWFIFSGIIDVVIALLFIATWPKGSLILVGIFVGVNLIFDGVVLIVLRNTVI</sequence>
<reference evidence="2 3" key="1">
    <citation type="journal article" date="2011" name="J. Bacteriol.">
        <title>Draft genome of the psychrotolerant acidophile Acidithiobacillus ferrivorans SS3.</title>
        <authorList>
            <person name="Liljeqvist M."/>
            <person name="Valdes J."/>
            <person name="Holmes D.S."/>
            <person name="Dopson M."/>
        </authorList>
    </citation>
    <scope>NUCLEOTIDE SEQUENCE [LARGE SCALE GENOMIC DNA]</scope>
    <source>
        <strain evidence="2 3">SS3</strain>
    </source>
</reference>
<dbReference type="HOGENOM" id="CLU_091585_2_1_6"/>
<dbReference type="InterPro" id="IPR005325">
    <property type="entry name" value="DUF308_memb"/>
</dbReference>
<dbReference type="eggNOG" id="COG3247">
    <property type="taxonomic scope" value="Bacteria"/>
</dbReference>
<dbReference type="RefSeq" id="WP_014029259.1">
    <property type="nucleotide sequence ID" value="NC_015942.1"/>
</dbReference>
<name>G0JL09_9PROT</name>
<feature type="transmembrane region" description="Helical" evidence="1">
    <location>
        <begin position="132"/>
        <end position="151"/>
    </location>
</feature>
<dbReference type="PANTHER" id="PTHR34989:SF1">
    <property type="entry name" value="PROTEIN HDED"/>
    <property type="match status" value="1"/>
</dbReference>
<evidence type="ECO:0000256" key="1">
    <source>
        <dbReference type="SAM" id="Phobius"/>
    </source>
</evidence>
<keyword evidence="1" id="KW-1133">Transmembrane helix</keyword>
<gene>
    <name evidence="2" type="ORF">Acife_1883</name>
</gene>
<evidence type="ECO:0000313" key="2">
    <source>
        <dbReference type="EMBL" id="AEM48006.1"/>
    </source>
</evidence>
<feature type="transmembrane region" description="Helical" evidence="1">
    <location>
        <begin position="86"/>
        <end position="111"/>
    </location>
</feature>
<proteinExistence type="predicted"/>
<organism evidence="2 3">
    <name type="scientific">Acidithiobacillus ferrivorans SS3</name>
    <dbReference type="NCBI Taxonomy" id="743299"/>
    <lineage>
        <taxon>Bacteria</taxon>
        <taxon>Pseudomonadati</taxon>
        <taxon>Pseudomonadota</taxon>
        <taxon>Acidithiobacillia</taxon>
        <taxon>Acidithiobacillales</taxon>
        <taxon>Acidithiobacillaceae</taxon>
        <taxon>Acidithiobacillus</taxon>
    </lineage>
</organism>
<dbReference type="InterPro" id="IPR052712">
    <property type="entry name" value="Acid_resist_chaperone_HdeD"/>
</dbReference>
<evidence type="ECO:0000313" key="3">
    <source>
        <dbReference type="Proteomes" id="UP000009220"/>
    </source>
</evidence>
<feature type="transmembrane region" description="Helical" evidence="1">
    <location>
        <begin position="47"/>
        <end position="66"/>
    </location>
</feature>
<accession>G0JL09</accession>
<protein>
    <recommendedName>
        <fullName evidence="4">Acid-resistance membrane protein</fullName>
    </recommendedName>
</protein>
<keyword evidence="1" id="KW-0472">Membrane</keyword>
<dbReference type="EMBL" id="CP002985">
    <property type="protein sequence ID" value="AEM48006.1"/>
    <property type="molecule type" value="Genomic_DNA"/>
</dbReference>